<keyword evidence="2" id="KW-0472">Membrane</keyword>
<dbReference type="AlphaFoldDB" id="A0A6A6QRS2"/>
<proteinExistence type="predicted"/>
<keyword evidence="2" id="KW-1133">Transmembrane helix</keyword>
<feature type="compositionally biased region" description="Pro residues" evidence="1">
    <location>
        <begin position="102"/>
        <end position="114"/>
    </location>
</feature>
<feature type="compositionally biased region" description="Polar residues" evidence="1">
    <location>
        <begin position="67"/>
        <end position="91"/>
    </location>
</feature>
<dbReference type="Proteomes" id="UP000799750">
    <property type="component" value="Unassembled WGS sequence"/>
</dbReference>
<protein>
    <submittedName>
        <fullName evidence="3">Uncharacterized protein</fullName>
    </submittedName>
</protein>
<keyword evidence="2" id="KW-0812">Transmembrane</keyword>
<feature type="region of interest" description="Disordered" evidence="1">
    <location>
        <begin position="32"/>
        <end position="153"/>
    </location>
</feature>
<organism evidence="3 4">
    <name type="scientific">Lophium mytilinum</name>
    <dbReference type="NCBI Taxonomy" id="390894"/>
    <lineage>
        <taxon>Eukaryota</taxon>
        <taxon>Fungi</taxon>
        <taxon>Dikarya</taxon>
        <taxon>Ascomycota</taxon>
        <taxon>Pezizomycotina</taxon>
        <taxon>Dothideomycetes</taxon>
        <taxon>Pleosporomycetidae</taxon>
        <taxon>Mytilinidiales</taxon>
        <taxon>Mytilinidiaceae</taxon>
        <taxon>Lophium</taxon>
    </lineage>
</organism>
<reference evidence="3" key="1">
    <citation type="journal article" date="2020" name="Stud. Mycol.">
        <title>101 Dothideomycetes genomes: a test case for predicting lifestyles and emergence of pathogens.</title>
        <authorList>
            <person name="Haridas S."/>
            <person name="Albert R."/>
            <person name="Binder M."/>
            <person name="Bloem J."/>
            <person name="Labutti K."/>
            <person name="Salamov A."/>
            <person name="Andreopoulos B."/>
            <person name="Baker S."/>
            <person name="Barry K."/>
            <person name="Bills G."/>
            <person name="Bluhm B."/>
            <person name="Cannon C."/>
            <person name="Castanera R."/>
            <person name="Culley D."/>
            <person name="Daum C."/>
            <person name="Ezra D."/>
            <person name="Gonzalez J."/>
            <person name="Henrissat B."/>
            <person name="Kuo A."/>
            <person name="Liang C."/>
            <person name="Lipzen A."/>
            <person name="Lutzoni F."/>
            <person name="Magnuson J."/>
            <person name="Mondo S."/>
            <person name="Nolan M."/>
            <person name="Ohm R."/>
            <person name="Pangilinan J."/>
            <person name="Park H.-J."/>
            <person name="Ramirez L."/>
            <person name="Alfaro M."/>
            <person name="Sun H."/>
            <person name="Tritt A."/>
            <person name="Yoshinaga Y."/>
            <person name="Zwiers L.-H."/>
            <person name="Turgeon B."/>
            <person name="Goodwin S."/>
            <person name="Spatafora J."/>
            <person name="Crous P."/>
            <person name="Grigoriev I."/>
        </authorList>
    </citation>
    <scope>NUCLEOTIDE SEQUENCE</scope>
    <source>
        <strain evidence="3">CBS 269.34</strain>
    </source>
</reference>
<evidence type="ECO:0000256" key="2">
    <source>
        <dbReference type="SAM" id="Phobius"/>
    </source>
</evidence>
<feature type="compositionally biased region" description="Polar residues" evidence="1">
    <location>
        <begin position="121"/>
        <end position="134"/>
    </location>
</feature>
<name>A0A6A6QRS2_9PEZI</name>
<evidence type="ECO:0000313" key="3">
    <source>
        <dbReference type="EMBL" id="KAF2494869.1"/>
    </source>
</evidence>
<feature type="compositionally biased region" description="Basic residues" evidence="1">
    <location>
        <begin position="46"/>
        <end position="57"/>
    </location>
</feature>
<evidence type="ECO:0000256" key="1">
    <source>
        <dbReference type="SAM" id="MobiDB-lite"/>
    </source>
</evidence>
<dbReference type="EMBL" id="MU004190">
    <property type="protein sequence ID" value="KAF2494869.1"/>
    <property type="molecule type" value="Genomic_DNA"/>
</dbReference>
<feature type="transmembrane region" description="Helical" evidence="2">
    <location>
        <begin position="12"/>
        <end position="32"/>
    </location>
</feature>
<keyword evidence="4" id="KW-1185">Reference proteome</keyword>
<accession>A0A6A6QRS2</accession>
<sequence length="240" mass="25324">MPLTLDPRDRQALIIVGAAIITTALLLAYSSVKPPSIPQPTAPTVPRKKYNRAKTRKDNRTLPVPQHASSSQAVGRSVAVANQTKLNTTAPGTGKKFMQPSHTPPGSPPNPPSPTKERSPTHLSQTAAIPTSAETTPRSTPSSGPSSPSDGATIAAPQTTVVEASGLLARQTFVSTGSYVIAQELIRRLAEIAAEREALRAEEGYDEGYEGEKEGGTAPGVLYVWRRGWRRGGEGSGRGD</sequence>
<gene>
    <name evidence="3" type="ORF">BU16DRAFT_618837</name>
</gene>
<feature type="compositionally biased region" description="Low complexity" evidence="1">
    <location>
        <begin position="135"/>
        <end position="149"/>
    </location>
</feature>
<evidence type="ECO:0000313" key="4">
    <source>
        <dbReference type="Proteomes" id="UP000799750"/>
    </source>
</evidence>